<organism evidence="2 3">
    <name type="scientific">Frankliniella occidentalis</name>
    <name type="common">Western flower thrips</name>
    <name type="synonym">Euthrips occidentalis</name>
    <dbReference type="NCBI Taxonomy" id="133901"/>
    <lineage>
        <taxon>Eukaryota</taxon>
        <taxon>Metazoa</taxon>
        <taxon>Ecdysozoa</taxon>
        <taxon>Arthropoda</taxon>
        <taxon>Hexapoda</taxon>
        <taxon>Insecta</taxon>
        <taxon>Pterygota</taxon>
        <taxon>Neoptera</taxon>
        <taxon>Paraneoptera</taxon>
        <taxon>Thysanoptera</taxon>
        <taxon>Terebrantia</taxon>
        <taxon>Thripoidea</taxon>
        <taxon>Thripidae</taxon>
        <taxon>Frankliniella</taxon>
    </lineage>
</organism>
<dbReference type="GeneID" id="127752337"/>
<feature type="compositionally biased region" description="Basic and acidic residues" evidence="1">
    <location>
        <begin position="212"/>
        <end position="226"/>
    </location>
</feature>
<feature type="compositionally biased region" description="Basic and acidic residues" evidence="1">
    <location>
        <begin position="81"/>
        <end position="90"/>
    </location>
</feature>
<dbReference type="AlphaFoldDB" id="A0A9C6XWP9"/>
<reference evidence="3" key="1">
    <citation type="submission" date="2025-08" db="UniProtKB">
        <authorList>
            <consortium name="RefSeq"/>
        </authorList>
    </citation>
    <scope>IDENTIFICATION</scope>
    <source>
        <tissue evidence="3">Whole organism</tissue>
    </source>
</reference>
<evidence type="ECO:0000256" key="1">
    <source>
        <dbReference type="SAM" id="MobiDB-lite"/>
    </source>
</evidence>
<feature type="region of interest" description="Disordered" evidence="1">
    <location>
        <begin position="1"/>
        <end position="226"/>
    </location>
</feature>
<feature type="compositionally biased region" description="Acidic residues" evidence="1">
    <location>
        <begin position="98"/>
        <end position="116"/>
    </location>
</feature>
<sequence length="244" mass="26844">MGMKGDSVIEIPMNKKQISTLKDASKSGSKMKGASTEHETSASAPDEDPPEASDEDGSAESREGDGEAESSEQATLPRPVTFEEFKKTLSPDELAFFADEDDEEDGLPLDDDDVDDEKAKKKGSENVEVRLPEDADDDEGDDDDDDDDDEGSDEKDSDDGFANFMADVEDDAKPEPKIRVAKASSEEVPEKKKNDVAYYEFDYTEPGSSEPPDDKEKRGKEHAEKANSKTVLKTMSLFYQQMMA</sequence>
<dbReference type="KEGG" id="foc:127752337"/>
<keyword evidence="2" id="KW-1185">Reference proteome</keyword>
<proteinExistence type="predicted"/>
<gene>
    <name evidence="3" type="primary">LOC127752337</name>
</gene>
<protein>
    <submittedName>
        <fullName evidence="3">Uncharacterized protein LOC127752337</fullName>
    </submittedName>
</protein>
<accession>A0A9C6XWP9</accession>
<dbReference type="Proteomes" id="UP000504606">
    <property type="component" value="Unplaced"/>
</dbReference>
<name>A0A9C6XWP9_FRAOC</name>
<dbReference type="RefSeq" id="XP_052133361.1">
    <property type="nucleotide sequence ID" value="XM_052277401.1"/>
</dbReference>
<evidence type="ECO:0000313" key="2">
    <source>
        <dbReference type="Proteomes" id="UP000504606"/>
    </source>
</evidence>
<feature type="compositionally biased region" description="Basic and acidic residues" evidence="1">
    <location>
        <begin position="171"/>
        <end position="195"/>
    </location>
</feature>
<feature type="compositionally biased region" description="Acidic residues" evidence="1">
    <location>
        <begin position="134"/>
        <end position="159"/>
    </location>
</feature>
<evidence type="ECO:0000313" key="3">
    <source>
        <dbReference type="RefSeq" id="XP_052133361.1"/>
    </source>
</evidence>
<feature type="compositionally biased region" description="Basic and acidic residues" evidence="1">
    <location>
        <begin position="117"/>
        <end position="133"/>
    </location>
</feature>
<feature type="compositionally biased region" description="Acidic residues" evidence="1">
    <location>
        <begin position="45"/>
        <end position="58"/>
    </location>
</feature>